<dbReference type="InterPro" id="IPR058037">
    <property type="entry name" value="BREX_BrxC_helical"/>
</dbReference>
<dbReference type="InterPro" id="IPR058038">
    <property type="entry name" value="BREX_BrxC_wHTH"/>
</dbReference>
<dbReference type="EMBL" id="JAJJPB010000015">
    <property type="protein sequence ID" value="MCC9295598.1"/>
    <property type="molecule type" value="Genomic_DNA"/>
</dbReference>
<gene>
    <name evidence="4" type="primary">brxC</name>
    <name evidence="4" type="ORF">LN736_12085</name>
</gene>
<accession>A0ABS8N709</accession>
<evidence type="ECO:0000259" key="1">
    <source>
        <dbReference type="Pfam" id="PF25791"/>
    </source>
</evidence>
<dbReference type="RefSeq" id="WP_229981609.1">
    <property type="nucleotide sequence ID" value="NZ_JAJJPB010000015.1"/>
</dbReference>
<dbReference type="Proteomes" id="UP001165422">
    <property type="component" value="Unassembled WGS sequence"/>
</dbReference>
<feature type="domain" description="Probable ATP-binding protein BrxC winged helix-turn-helix" evidence="1">
    <location>
        <begin position="737"/>
        <end position="860"/>
    </location>
</feature>
<dbReference type="Pfam" id="PF25796">
    <property type="entry name" value="BREX_BrxC_4th"/>
    <property type="match status" value="1"/>
</dbReference>
<dbReference type="InterPro" id="IPR047679">
    <property type="entry name" value="BREX_BrxC"/>
</dbReference>
<dbReference type="Pfam" id="PF25791">
    <property type="entry name" value="WHD_BREX_BrxC"/>
    <property type="match status" value="1"/>
</dbReference>
<name>A0ABS8N709_9CLOT</name>
<reference evidence="4" key="1">
    <citation type="submission" date="2021-11" db="EMBL/GenBank/DDBJ databases">
        <authorList>
            <person name="Qingchun L."/>
            <person name="Dong Z."/>
            <person name="Zongwei Q."/>
            <person name="Jia Z."/>
            <person name="Duotao L."/>
        </authorList>
    </citation>
    <scope>NUCLEOTIDE SEQUENCE</scope>
    <source>
        <strain evidence="4">WLY-B-L2</strain>
    </source>
</reference>
<organism evidence="4 5">
    <name type="scientific">Clostridium aromativorans</name>
    <dbReference type="NCBI Taxonomy" id="2836848"/>
    <lineage>
        <taxon>Bacteria</taxon>
        <taxon>Bacillati</taxon>
        <taxon>Bacillota</taxon>
        <taxon>Clostridia</taxon>
        <taxon>Eubacteriales</taxon>
        <taxon>Clostridiaceae</taxon>
        <taxon>Clostridium</taxon>
    </lineage>
</organism>
<evidence type="ECO:0000259" key="2">
    <source>
        <dbReference type="Pfam" id="PF25792"/>
    </source>
</evidence>
<proteinExistence type="predicted"/>
<comment type="caution">
    <text evidence="4">The sequence shown here is derived from an EMBL/GenBank/DDBJ whole genome shotgun (WGS) entry which is preliminary data.</text>
</comment>
<dbReference type="Pfam" id="PF25792">
    <property type="entry name" value="BREX_BrxC_helical"/>
    <property type="match status" value="1"/>
</dbReference>
<keyword evidence="5" id="KW-1185">Reference proteome</keyword>
<dbReference type="InterPro" id="IPR027417">
    <property type="entry name" value="P-loop_NTPase"/>
</dbReference>
<evidence type="ECO:0000259" key="3">
    <source>
        <dbReference type="Pfam" id="PF25796"/>
    </source>
</evidence>
<feature type="domain" description="Probable ATP-binding protein BrxC 4th six-stranded beta-sheet" evidence="3">
    <location>
        <begin position="558"/>
        <end position="730"/>
    </location>
</feature>
<protein>
    <submittedName>
        <fullName evidence="4">BREX system P-loop protein BrxC</fullName>
    </submittedName>
</protein>
<evidence type="ECO:0000313" key="5">
    <source>
        <dbReference type="Proteomes" id="UP001165422"/>
    </source>
</evidence>
<sequence length="1188" mass="138288">MKFILKDMFYKEIDRDIKGVIKVGQEDDENVKQELDEYVVTSELKKHIDEFFEMYKTSILEDTDKNGVWISGFFGSGKSHLLKILSYLLENKIIDGKNAIDYFSDKGLDNFTLENMKLAGDTPTDVILFNIDSKSEADSKSNKDAIVNVFNKVFSEMQGFCGSMPWIANMERQMVKDGVYEKFKRFFKEMSGKSWLESREDFYYEEDSIVKSLSETTKMSEKSARNWYNKCEENYSLSIDKFTSRVKEYIKSKGKNHHVIFMVDEMGQYIGDNTKLMLNLQTLVEDLGTKCGGKCWVVVTSQEGLDEFTKVKGNDFSKIQGRFNVRLSLSSANVDEVIKKRILRKKNTAESYLRLLYEQKESIIKNLLTFTSDTAEMKIYRNEKEFAEVYPFIPYQFNLIQSVFNGVREHGASGKSLSRGERSLLGAYQQVAVDYMEEDTRMLVPFSSFYKTIEIFLDSSIRSVVIYAEKNEKLDAFDVKVLKLLFLLKYVKEIKANIENISTLLVNRIDADKLHIKKDVQISLKKLMRQTLIQKNGEEYVFLTNDEQDVNREINNMPVDIGKVTHKISEIIFDDIYNGAKFSYSRRYQFTFNKIVDDRTIGSQINEIGVRVITPSFELSRDSSEAELKLLSVREGNVILDISQDYSYLDEIENMLKIDEYLRIKSGIKSSAAVEDIKVKKSRERGERAKRAKFLIEGSMEKAPIYINGSLVDINEKNPIDRMNSGLRILVNSKYNKLNYVEKFTNSVKELYDIVDKKFNQMKIADTNPNKLAVDEIQNYIQISSSRNLQVTVKTVLAKFSNPPYGWKGLDIAAVIIELFKKQCIKVILNGEVISPNDREIVHYVTKREYVERTILKIRERVSQKYVDTVRDLSRDMFNFLSLPSDEDGIMDIFKGECKNELSKINEMLVNFSSRTRYPGEEVLQLGKRLFQKIMEITDTVEFFKRIYDLEENFLDYEDDVDDIKAFFYKKENGVIDFSSTGEQKIIFDRAVEKLKNYDVNKEYIVDDDMNVIMKKIREILKMKRPYSRIHELPVLIEKYNDKVVVLLEEKSIPIKEFIEKCRDQVFDVLKTCSFKSIFEDKVRGEFEDLYNRVESADNFAVIASMSDLAEKVKLKWVKIIVEEKVQKMQRNNDRGPEIVVKIKTLSMRELVKGQKIIKNVQDIDEVVEFLRGKLKEELKDNTIINLI</sequence>
<dbReference type="NCBIfam" id="NF033441">
    <property type="entry name" value="BREX_BrxC"/>
    <property type="match status" value="1"/>
</dbReference>
<feature type="domain" description="Probable ATP-binding protein BrxC alpha-helical" evidence="2">
    <location>
        <begin position="867"/>
        <end position="1002"/>
    </location>
</feature>
<dbReference type="InterPro" id="IPR058036">
    <property type="entry name" value="BREX_BrxC_4th"/>
</dbReference>
<dbReference type="SUPFAM" id="SSF52540">
    <property type="entry name" value="P-loop containing nucleoside triphosphate hydrolases"/>
    <property type="match status" value="1"/>
</dbReference>
<evidence type="ECO:0000313" key="4">
    <source>
        <dbReference type="EMBL" id="MCC9295598.1"/>
    </source>
</evidence>